<keyword evidence="2" id="KW-0547">Nucleotide-binding</keyword>
<keyword evidence="3" id="KW-0378">Hydrolase</keyword>
<sequence>MLQLLKTYQKRLVNLTSGNRSLLLLRPFKRQFFDLHQLDFALNKPSFEIIENLLAGSKSFPLCANLDPRDGKTNELAKHLKLVNKTDKTLQEERGAEDLYVGYPMIRGKLLDGSLIRCPLTFTPVELSVENNQWHLKKRDGGIFLNRSFLLAFSHFNGLRLEEDLLEANLEELGKSPLEFLTNLYTLLKASSLEINFNSDLFQEKLSTYTALSKADFESTENGEIKLFSQAVLGIYPQTGSYISADYNYLIESGLGEAFDNLEDLLGQNTSENTRIKEENLSLPLPIDASQEEAIRQIKSGKSLVIQGPPGTGKSQLICNLMADYAASGKKVLLVCQKRAAIDTVYDRLSEVGMQPFSALIHDFKADRKGLYQKISDQIDSILAYKHENQSLNAIFLEREFDATCRKIDKLVDELHQFKTTLFDSSVYGKPVKELYLMAGHQKDKEIDLNEQFPFFHFDTLDEFLRKLDTLERYRDQLENESIASVFWQKRVEFSAFGMDELQQLKNIIQHISTLKKRLNNIGSGFSLENSNELELVSQTEELIKSANDFSHFKKSSTDQNYLSQLVSLRNEISGYQFNPLALLLQKPENKTGLVSETLEKLQSFGSRLSWNLFSKNKKEISELAEQFGYEFNKEGITKLHNNLHELIRFRGIAQQIGVNKSSPGKEEVLETIDAQIMLAELWKHFENQAPFATNYLENQQSFIAFFNELKAILKTIQTEQNQWLKLLGTEQVYDIQPENQSDLIAFLDREFENIQARDALYQSLTATEKSSYHLTSGRFEKNYALGFKRNLIIHFIEDLEKKNPILRNVSSMQMELWEKELQDLILKKRKFSKDQLLVKLREHTYKNIEKNRLGNPTTYRELKHQSTKKRQIWPVRKLVEEFSHELFDLVPCWMASPETVSAVFPMSNKPFFDLVIFDEASQCFTENGLPAMLRGKQVVIAGDNKQLQPNDLYRVRFEEENEENILTEIESLLDLSSQFLPSTTLRGHYRSKSLDLIDFSNQAFYGNKLKLLPDFKELNEGEPAIEFIKTEGVWANNQNTAEAQRVLELVRLIRAASTEKSIGVVTFNFQQAELISDTLAEYPKVQVKNIENIQGDEFDIVIFSIGYAPDESGKLKMNFGSLSQKGGENRLNVAVTRAREKVLLVSSILPEDLRIKNTSNEGPALLKEYLKYAKDVSEKRFKPSLPKIQTNGWSLLLKNEINQRFEKLTNELPFADLAEKEETHFQDLILTDDELFYSAESIKESYAYLPLTLRHKGWNYHRTWSRNWWQQLKLPSPLLEEKEATTQY</sequence>
<organism evidence="8 9">
    <name type="scientific">Jiulongibacter sediminis</name>
    <dbReference type="NCBI Taxonomy" id="1605367"/>
    <lineage>
        <taxon>Bacteria</taxon>
        <taxon>Pseudomonadati</taxon>
        <taxon>Bacteroidota</taxon>
        <taxon>Cytophagia</taxon>
        <taxon>Cytophagales</taxon>
        <taxon>Leadbetterellaceae</taxon>
        <taxon>Jiulongibacter</taxon>
    </lineage>
</organism>
<keyword evidence="9" id="KW-1185">Reference proteome</keyword>
<evidence type="ECO:0000259" key="6">
    <source>
        <dbReference type="Pfam" id="PF13086"/>
    </source>
</evidence>
<dbReference type="PANTHER" id="PTHR43788:SF8">
    <property type="entry name" value="DNA-BINDING PROTEIN SMUBP-2"/>
    <property type="match status" value="1"/>
</dbReference>
<proteinExistence type="inferred from homology"/>
<accession>A0A0P7BVE6</accession>
<dbReference type="GO" id="GO:0005524">
    <property type="term" value="F:ATP binding"/>
    <property type="evidence" value="ECO:0007669"/>
    <property type="project" value="UniProtKB-KW"/>
</dbReference>
<dbReference type="Proteomes" id="UP000050454">
    <property type="component" value="Unassembled WGS sequence"/>
</dbReference>
<dbReference type="GO" id="GO:0016787">
    <property type="term" value="F:hydrolase activity"/>
    <property type="evidence" value="ECO:0007669"/>
    <property type="project" value="UniProtKB-KW"/>
</dbReference>
<dbReference type="InterPro" id="IPR041679">
    <property type="entry name" value="DNA2/NAM7-like_C"/>
</dbReference>
<protein>
    <recommendedName>
        <fullName evidence="10">DNA helicase I</fullName>
    </recommendedName>
</protein>
<dbReference type="InterPro" id="IPR027417">
    <property type="entry name" value="P-loop_NTPase"/>
</dbReference>
<feature type="domain" description="DNA2/NAM7 helicase helicase" evidence="6">
    <location>
        <begin position="903"/>
        <end position="950"/>
    </location>
</feature>
<dbReference type="InterPro" id="IPR041677">
    <property type="entry name" value="DNA2/NAM7_AAA_11"/>
</dbReference>
<evidence type="ECO:0000259" key="7">
    <source>
        <dbReference type="Pfam" id="PF13087"/>
    </source>
</evidence>
<dbReference type="CDD" id="cd18808">
    <property type="entry name" value="SF1_C_Upf1"/>
    <property type="match status" value="1"/>
</dbReference>
<dbReference type="PANTHER" id="PTHR43788">
    <property type="entry name" value="DNA2/NAM7 HELICASE FAMILY MEMBER"/>
    <property type="match status" value="1"/>
</dbReference>
<evidence type="ECO:0000256" key="3">
    <source>
        <dbReference type="ARBA" id="ARBA00022801"/>
    </source>
</evidence>
<dbReference type="Gene3D" id="3.40.50.300">
    <property type="entry name" value="P-loop containing nucleotide triphosphate hydrolases"/>
    <property type="match status" value="3"/>
</dbReference>
<dbReference type="Pfam" id="PF13195">
    <property type="entry name" value="DUF4011"/>
    <property type="match status" value="1"/>
</dbReference>
<dbReference type="RefSeq" id="WP_055147482.1">
    <property type="nucleotide sequence ID" value="NZ_JXSZ01000006.1"/>
</dbReference>
<gene>
    <name evidence="8" type="ORF">AFM12_10080</name>
</gene>
<evidence type="ECO:0000313" key="9">
    <source>
        <dbReference type="Proteomes" id="UP000050454"/>
    </source>
</evidence>
<evidence type="ECO:0000313" key="8">
    <source>
        <dbReference type="EMBL" id="KPM48895.1"/>
    </source>
</evidence>
<dbReference type="Pfam" id="PF13086">
    <property type="entry name" value="AAA_11"/>
    <property type="match status" value="2"/>
</dbReference>
<dbReference type="Pfam" id="PF13087">
    <property type="entry name" value="AAA_12"/>
    <property type="match status" value="1"/>
</dbReference>
<dbReference type="SUPFAM" id="SSF52540">
    <property type="entry name" value="P-loop containing nucleoside triphosphate hydrolases"/>
    <property type="match status" value="1"/>
</dbReference>
<dbReference type="EMBL" id="LGTQ01000006">
    <property type="protein sequence ID" value="KPM48895.1"/>
    <property type="molecule type" value="Genomic_DNA"/>
</dbReference>
<feature type="domain" description="DNA2/NAM7 helicase-like C-terminal" evidence="7">
    <location>
        <begin position="981"/>
        <end position="1147"/>
    </location>
</feature>
<dbReference type="STRING" id="1605367.AFM12_10080"/>
<name>A0A0P7BVE6_9BACT</name>
<feature type="domain" description="DNA2/NAM7 helicase helicase" evidence="6">
    <location>
        <begin position="287"/>
        <end position="404"/>
    </location>
</feature>
<evidence type="ECO:0000256" key="5">
    <source>
        <dbReference type="ARBA" id="ARBA00022840"/>
    </source>
</evidence>
<dbReference type="InterPro" id="IPR025103">
    <property type="entry name" value="DUF4011"/>
</dbReference>
<evidence type="ECO:0000256" key="2">
    <source>
        <dbReference type="ARBA" id="ARBA00022741"/>
    </source>
</evidence>
<evidence type="ECO:0008006" key="10">
    <source>
        <dbReference type="Google" id="ProtNLM"/>
    </source>
</evidence>
<reference evidence="8 9" key="1">
    <citation type="submission" date="2015-07" db="EMBL/GenBank/DDBJ databases">
        <title>The draft genome sequence of Leadbetterella sp. JN14-9.</title>
        <authorList>
            <person name="Liu Y."/>
            <person name="Du J."/>
            <person name="Shao Z."/>
        </authorList>
    </citation>
    <scope>NUCLEOTIDE SEQUENCE [LARGE SCALE GENOMIC DNA]</scope>
    <source>
        <strain evidence="8 9">JN14-9</strain>
    </source>
</reference>
<comment type="similarity">
    <text evidence="1">Belongs to the DNA2/NAM7 helicase family.</text>
</comment>
<evidence type="ECO:0000256" key="1">
    <source>
        <dbReference type="ARBA" id="ARBA00007913"/>
    </source>
</evidence>
<dbReference type="OrthoDB" id="9757917at2"/>
<keyword evidence="5" id="KW-0067">ATP-binding</keyword>
<evidence type="ECO:0000256" key="4">
    <source>
        <dbReference type="ARBA" id="ARBA00022806"/>
    </source>
</evidence>
<keyword evidence="4" id="KW-0347">Helicase</keyword>
<dbReference type="InterPro" id="IPR050534">
    <property type="entry name" value="Coronavir_polyprotein_1ab"/>
</dbReference>
<dbReference type="InterPro" id="IPR047187">
    <property type="entry name" value="SF1_C_Upf1"/>
</dbReference>
<dbReference type="GO" id="GO:0043139">
    <property type="term" value="F:5'-3' DNA helicase activity"/>
    <property type="evidence" value="ECO:0007669"/>
    <property type="project" value="TreeGrafter"/>
</dbReference>
<comment type="caution">
    <text evidence="8">The sequence shown here is derived from an EMBL/GenBank/DDBJ whole genome shotgun (WGS) entry which is preliminary data.</text>
</comment>